<dbReference type="InterPro" id="IPR019931">
    <property type="entry name" value="LPXTG_anchor"/>
</dbReference>
<dbReference type="NCBIfam" id="TIGR01167">
    <property type="entry name" value="LPXTG_anchor"/>
    <property type="match status" value="1"/>
</dbReference>
<proteinExistence type="predicted"/>
<dbReference type="Proteomes" id="UP000465302">
    <property type="component" value="Unassembled WGS sequence"/>
</dbReference>
<dbReference type="EMBL" id="BLKS01000001">
    <property type="protein sequence ID" value="GFG50781.1"/>
    <property type="molecule type" value="Genomic_DNA"/>
</dbReference>
<keyword evidence="5" id="KW-0812">Transmembrane</keyword>
<feature type="domain" description="Gram-positive cocci surface proteins LPxTG" evidence="6">
    <location>
        <begin position="29"/>
        <end position="70"/>
    </location>
</feature>
<keyword evidence="4" id="KW-0572">Peptidoglycan-anchor</keyword>
<evidence type="ECO:0000313" key="8">
    <source>
        <dbReference type="Proteomes" id="UP000465302"/>
    </source>
</evidence>
<dbReference type="OrthoDB" id="9941042at2"/>
<keyword evidence="1" id="KW-0134">Cell wall</keyword>
<accession>A0A7I9VZB3</accession>
<evidence type="ECO:0000259" key="6">
    <source>
        <dbReference type="PROSITE" id="PS50847"/>
    </source>
</evidence>
<evidence type="ECO:0000256" key="1">
    <source>
        <dbReference type="ARBA" id="ARBA00022512"/>
    </source>
</evidence>
<keyword evidence="3" id="KW-0732">Signal</keyword>
<keyword evidence="5" id="KW-0472">Membrane</keyword>
<reference evidence="7 8" key="1">
    <citation type="journal article" date="2019" name="Emerg. Microbes Infect.">
        <title>Comprehensive subspecies identification of 175 nontuberculous mycobacteria species based on 7547 genomic profiles.</title>
        <authorList>
            <person name="Matsumoto Y."/>
            <person name="Kinjo T."/>
            <person name="Motooka D."/>
            <person name="Nabeya D."/>
            <person name="Jung N."/>
            <person name="Uechi K."/>
            <person name="Horii T."/>
            <person name="Iida T."/>
            <person name="Fujita J."/>
            <person name="Nakamura S."/>
        </authorList>
    </citation>
    <scope>NUCLEOTIDE SEQUENCE [LARGE SCALE GENOMIC DNA]</scope>
    <source>
        <strain evidence="7 8">JCM 6377</strain>
    </source>
</reference>
<sequence length="70" mass="7028">MATYNCTDSTNSAYGAGSYGTCTGQSVGAPNTGVFEQVLSGGSFTIVAPLAAAIVLVAVAAVLVRRRKKS</sequence>
<dbReference type="RefSeq" id="WP_109789763.1">
    <property type="nucleotide sequence ID" value="NZ_BLKS01000001.1"/>
</dbReference>
<evidence type="ECO:0000313" key="7">
    <source>
        <dbReference type="EMBL" id="GFG50781.1"/>
    </source>
</evidence>
<dbReference type="Pfam" id="PF00746">
    <property type="entry name" value="Gram_pos_anchor"/>
    <property type="match status" value="1"/>
</dbReference>
<keyword evidence="2" id="KW-0964">Secreted</keyword>
<dbReference type="PROSITE" id="PS50847">
    <property type="entry name" value="GRAM_POS_ANCHORING"/>
    <property type="match status" value="1"/>
</dbReference>
<gene>
    <name evidence="7" type="ORF">MAGR_22220</name>
</gene>
<dbReference type="AlphaFoldDB" id="A0A7I9VZB3"/>
<evidence type="ECO:0000256" key="3">
    <source>
        <dbReference type="ARBA" id="ARBA00022729"/>
    </source>
</evidence>
<comment type="caution">
    <text evidence="7">The sequence shown here is derived from an EMBL/GenBank/DDBJ whole genome shotgun (WGS) entry which is preliminary data.</text>
</comment>
<evidence type="ECO:0000256" key="2">
    <source>
        <dbReference type="ARBA" id="ARBA00022525"/>
    </source>
</evidence>
<organism evidence="7 8">
    <name type="scientific">Mycolicibacterium agri</name>
    <name type="common">Mycobacterium agri</name>
    <dbReference type="NCBI Taxonomy" id="36811"/>
    <lineage>
        <taxon>Bacteria</taxon>
        <taxon>Bacillati</taxon>
        <taxon>Actinomycetota</taxon>
        <taxon>Actinomycetes</taxon>
        <taxon>Mycobacteriales</taxon>
        <taxon>Mycobacteriaceae</taxon>
        <taxon>Mycolicibacterium</taxon>
    </lineage>
</organism>
<evidence type="ECO:0000256" key="5">
    <source>
        <dbReference type="SAM" id="Phobius"/>
    </source>
</evidence>
<protein>
    <recommendedName>
        <fullName evidence="6">Gram-positive cocci surface proteins LPxTG domain-containing protein</fullName>
    </recommendedName>
</protein>
<feature type="transmembrane region" description="Helical" evidence="5">
    <location>
        <begin position="44"/>
        <end position="64"/>
    </location>
</feature>
<name>A0A7I9VZB3_MYCAG</name>
<evidence type="ECO:0000256" key="4">
    <source>
        <dbReference type="ARBA" id="ARBA00023088"/>
    </source>
</evidence>
<keyword evidence="5" id="KW-1133">Transmembrane helix</keyword>